<keyword evidence="1" id="KW-0472">Membrane</keyword>
<feature type="transmembrane region" description="Helical" evidence="1">
    <location>
        <begin position="81"/>
        <end position="102"/>
    </location>
</feature>
<organism evidence="2 3">
    <name type="scientific">Phormidium pseudopriestleyi FRX01</name>
    <dbReference type="NCBI Taxonomy" id="1759528"/>
    <lineage>
        <taxon>Bacteria</taxon>
        <taxon>Bacillati</taxon>
        <taxon>Cyanobacteriota</taxon>
        <taxon>Cyanophyceae</taxon>
        <taxon>Oscillatoriophycideae</taxon>
        <taxon>Oscillatoriales</taxon>
        <taxon>Oscillatoriaceae</taxon>
        <taxon>Phormidium</taxon>
    </lineage>
</organism>
<dbReference type="Pfam" id="PF11282">
    <property type="entry name" value="DUF3082"/>
    <property type="match status" value="1"/>
</dbReference>
<keyword evidence="1" id="KW-1133">Transmembrane helix</keyword>
<gene>
    <name evidence="2" type="ORF">J0895_13240</name>
</gene>
<sequence length="109" mass="11668">MTNPTPTQPKPLLVTHEEPVQPTLMRCFMGSFISGGFAYACMMLTSAIASTFANKPIHSDNPIAVNISAAVRTLVTGVSTLATFIFAFAALGLFCLGLQLLFQKITKKS</sequence>
<reference evidence="2 3" key="1">
    <citation type="submission" date="2021-03" db="EMBL/GenBank/DDBJ databases">
        <title>Metabolic Capacity of the Antarctic Cyanobacterium Phormidium pseudopriestleyi that Sustains Oxygenic Photosynthesis in the Presence of Hydrogen Sulfide.</title>
        <authorList>
            <person name="Lumian J.E."/>
            <person name="Jungblut A.D."/>
            <person name="Dillon M.L."/>
            <person name="Hawes I."/>
            <person name="Doran P.T."/>
            <person name="Mackey T.J."/>
            <person name="Dick G.J."/>
            <person name="Grettenberger C.L."/>
            <person name="Sumner D.Y."/>
        </authorList>
    </citation>
    <scope>NUCLEOTIDE SEQUENCE [LARGE SCALE GENOMIC DNA]</scope>
    <source>
        <strain evidence="2 3">FRX01</strain>
    </source>
</reference>
<evidence type="ECO:0000256" key="1">
    <source>
        <dbReference type="SAM" id="Phobius"/>
    </source>
</evidence>
<keyword evidence="1" id="KW-0812">Transmembrane</keyword>
<evidence type="ECO:0000313" key="3">
    <source>
        <dbReference type="Proteomes" id="UP000664844"/>
    </source>
</evidence>
<accession>A0ABS3FSI6</accession>
<protein>
    <submittedName>
        <fullName evidence="2">DUF3082 domain-containing protein</fullName>
    </submittedName>
</protein>
<dbReference type="InterPro" id="IPR021434">
    <property type="entry name" value="DUF3082"/>
</dbReference>
<name>A0ABS3FSI6_9CYAN</name>
<proteinExistence type="predicted"/>
<dbReference type="PANTHER" id="PTHR35733:SF1">
    <property type="entry name" value="OS02G0307800 PROTEIN"/>
    <property type="match status" value="1"/>
</dbReference>
<dbReference type="PANTHER" id="PTHR35733">
    <property type="entry name" value="OS02G0307800 PROTEIN"/>
    <property type="match status" value="1"/>
</dbReference>
<feature type="transmembrane region" description="Helical" evidence="1">
    <location>
        <begin position="32"/>
        <end position="53"/>
    </location>
</feature>
<dbReference type="EMBL" id="JAFLQW010000353">
    <property type="protein sequence ID" value="MBO0350060.1"/>
    <property type="molecule type" value="Genomic_DNA"/>
</dbReference>
<dbReference type="Proteomes" id="UP000664844">
    <property type="component" value="Unassembled WGS sequence"/>
</dbReference>
<comment type="caution">
    <text evidence="2">The sequence shown here is derived from an EMBL/GenBank/DDBJ whole genome shotgun (WGS) entry which is preliminary data.</text>
</comment>
<dbReference type="RefSeq" id="WP_207088558.1">
    <property type="nucleotide sequence ID" value="NZ_JAFLQW010000353.1"/>
</dbReference>
<evidence type="ECO:0000313" key="2">
    <source>
        <dbReference type="EMBL" id="MBO0350060.1"/>
    </source>
</evidence>
<keyword evidence="3" id="KW-1185">Reference proteome</keyword>